<proteinExistence type="inferred from homology"/>
<dbReference type="InterPro" id="IPR006016">
    <property type="entry name" value="UspA"/>
</dbReference>
<evidence type="ECO:0000256" key="2">
    <source>
        <dbReference type="SAM" id="MobiDB-lite"/>
    </source>
</evidence>
<dbReference type="CDD" id="cd00293">
    <property type="entry name" value="USP-like"/>
    <property type="match status" value="1"/>
</dbReference>
<sequence length="164" mass="16998">MSTATASRIVVGVDGSQQSVEALRYAQRLAPAFDATILAVAAWDYPAEYPGYVPLGTSEFADAAKIHLEHAVTRAYGGNVPSGLETTVVFAHPGKALVQASRDAALLIVGRRGHGTFRGLLLGSVSNSCVSHAHCPVLVVHQAPEDATSEDTASTGRAADDADS</sequence>
<dbReference type="PANTHER" id="PTHR46268:SF6">
    <property type="entry name" value="UNIVERSAL STRESS PROTEIN UP12"/>
    <property type="match status" value="1"/>
</dbReference>
<dbReference type="InterPro" id="IPR014729">
    <property type="entry name" value="Rossmann-like_a/b/a_fold"/>
</dbReference>
<evidence type="ECO:0000256" key="1">
    <source>
        <dbReference type="ARBA" id="ARBA00008791"/>
    </source>
</evidence>
<name>A0A2S5IZN9_9MICC</name>
<feature type="region of interest" description="Disordered" evidence="2">
    <location>
        <begin position="145"/>
        <end position="164"/>
    </location>
</feature>
<dbReference type="InterPro" id="IPR006015">
    <property type="entry name" value="Universal_stress_UspA"/>
</dbReference>
<dbReference type="OrthoDB" id="6174426at2"/>
<dbReference type="Gene3D" id="3.40.50.620">
    <property type="entry name" value="HUPs"/>
    <property type="match status" value="1"/>
</dbReference>
<accession>A0A2S5IZN9</accession>
<keyword evidence="5" id="KW-1185">Reference proteome</keyword>
<organism evidence="4 5">
    <name type="scientific">Arthrobacter pityocampae</name>
    <dbReference type="NCBI Taxonomy" id="547334"/>
    <lineage>
        <taxon>Bacteria</taxon>
        <taxon>Bacillati</taxon>
        <taxon>Actinomycetota</taxon>
        <taxon>Actinomycetes</taxon>
        <taxon>Micrococcales</taxon>
        <taxon>Micrococcaceae</taxon>
        <taxon>Arthrobacter</taxon>
    </lineage>
</organism>
<evidence type="ECO:0000313" key="5">
    <source>
        <dbReference type="Proteomes" id="UP000239297"/>
    </source>
</evidence>
<dbReference type="PRINTS" id="PR01438">
    <property type="entry name" value="UNVRSLSTRESS"/>
</dbReference>
<dbReference type="Pfam" id="PF00582">
    <property type="entry name" value="Usp"/>
    <property type="match status" value="1"/>
</dbReference>
<dbReference type="PANTHER" id="PTHR46268">
    <property type="entry name" value="STRESS RESPONSE PROTEIN NHAX"/>
    <property type="match status" value="1"/>
</dbReference>
<evidence type="ECO:0000259" key="3">
    <source>
        <dbReference type="Pfam" id="PF00582"/>
    </source>
</evidence>
<reference evidence="4 5" key="1">
    <citation type="journal article" date="2014" name="Int. J. Syst. Evol. Microbiol.">
        <title>Arthrobacter pityocampae sp. nov., isolated from Thaumetopoea pityocampa (Lep., Thaumetopoeidae).</title>
        <authorList>
            <person name="Ince I.A."/>
            <person name="Demirbag Z."/>
            <person name="Kati H."/>
        </authorList>
    </citation>
    <scope>NUCLEOTIDE SEQUENCE [LARGE SCALE GENOMIC DNA]</scope>
    <source>
        <strain evidence="4 5">Tp2</strain>
    </source>
</reference>
<protein>
    <submittedName>
        <fullName evidence="4">Universal stress protein UspA</fullName>
    </submittedName>
</protein>
<dbReference type="EMBL" id="PRKW01000002">
    <property type="protein sequence ID" value="PPB49960.1"/>
    <property type="molecule type" value="Genomic_DNA"/>
</dbReference>
<comment type="similarity">
    <text evidence="1">Belongs to the universal stress protein A family.</text>
</comment>
<dbReference type="SUPFAM" id="SSF52402">
    <property type="entry name" value="Adenine nucleotide alpha hydrolases-like"/>
    <property type="match status" value="1"/>
</dbReference>
<dbReference type="RefSeq" id="WP_104120455.1">
    <property type="nucleotide sequence ID" value="NZ_PRKW01000002.1"/>
</dbReference>
<gene>
    <name evidence="4" type="ORF">C4K88_04535</name>
</gene>
<dbReference type="AlphaFoldDB" id="A0A2S5IZN9"/>
<comment type="caution">
    <text evidence="4">The sequence shown here is derived from an EMBL/GenBank/DDBJ whole genome shotgun (WGS) entry which is preliminary data.</text>
</comment>
<feature type="domain" description="UspA" evidence="3">
    <location>
        <begin position="8"/>
        <end position="141"/>
    </location>
</feature>
<evidence type="ECO:0000313" key="4">
    <source>
        <dbReference type="EMBL" id="PPB49960.1"/>
    </source>
</evidence>
<dbReference type="Proteomes" id="UP000239297">
    <property type="component" value="Unassembled WGS sequence"/>
</dbReference>